<sequence length="357" mass="39961">MVVFIDKPTTINPPSVYPGRGLKQDLGFQQLPTNFLVRKGDANDTAAQKRGEGNCHNENTVDIVGNTDWRGRHVDMVTERLLELSLDTGQRTTLTGGDASTGRFRIFAYENHARWCHWSVGFLWDFPFTSSLHSGITPFPPHFTLNSSQYFDQELSMQHVGLDDRRKHAEATLAIMSCSLRGGDDSLRRFPSPPHCLPQKWSGQVNVEHCRNVSAGFPKKVCLPATESGTIPMCENLGVTPLGIEPVKFEMSHAHYQLRAHGEVINRAVSHLTVYGENGGGGGCERMTSPRRYLLATPCTCGKCLSFKTSLGCHHAHFKPCKPKRRQVALVYIYGRRKHPNSNECKKKFTENDQNLI</sequence>
<evidence type="ECO:0000313" key="2">
    <source>
        <dbReference type="Proteomes" id="UP001159363"/>
    </source>
</evidence>
<protein>
    <submittedName>
        <fullName evidence="1">Uncharacterized protein</fullName>
    </submittedName>
</protein>
<evidence type="ECO:0000313" key="1">
    <source>
        <dbReference type="EMBL" id="KAJ8892144.1"/>
    </source>
</evidence>
<name>A0ABQ9I659_9NEOP</name>
<accession>A0ABQ9I659</accession>
<dbReference type="EMBL" id="JARBHB010000002">
    <property type="protein sequence ID" value="KAJ8892144.1"/>
    <property type="molecule type" value="Genomic_DNA"/>
</dbReference>
<proteinExistence type="predicted"/>
<comment type="caution">
    <text evidence="1">The sequence shown here is derived from an EMBL/GenBank/DDBJ whole genome shotgun (WGS) entry which is preliminary data.</text>
</comment>
<dbReference type="Proteomes" id="UP001159363">
    <property type="component" value="Chromosome 2"/>
</dbReference>
<gene>
    <name evidence="1" type="ORF">PR048_004724</name>
</gene>
<reference evidence="1 2" key="1">
    <citation type="submission" date="2023-02" db="EMBL/GenBank/DDBJ databases">
        <title>LHISI_Scaffold_Assembly.</title>
        <authorList>
            <person name="Stuart O.P."/>
            <person name="Cleave R."/>
            <person name="Magrath M.J.L."/>
            <person name="Mikheyev A.S."/>
        </authorList>
    </citation>
    <scope>NUCLEOTIDE SEQUENCE [LARGE SCALE GENOMIC DNA]</scope>
    <source>
        <strain evidence="1">Daus_M_001</strain>
        <tissue evidence="1">Leg muscle</tissue>
    </source>
</reference>
<organism evidence="1 2">
    <name type="scientific">Dryococelus australis</name>
    <dbReference type="NCBI Taxonomy" id="614101"/>
    <lineage>
        <taxon>Eukaryota</taxon>
        <taxon>Metazoa</taxon>
        <taxon>Ecdysozoa</taxon>
        <taxon>Arthropoda</taxon>
        <taxon>Hexapoda</taxon>
        <taxon>Insecta</taxon>
        <taxon>Pterygota</taxon>
        <taxon>Neoptera</taxon>
        <taxon>Polyneoptera</taxon>
        <taxon>Phasmatodea</taxon>
        <taxon>Verophasmatodea</taxon>
        <taxon>Anareolatae</taxon>
        <taxon>Phasmatidae</taxon>
        <taxon>Eurycanthinae</taxon>
        <taxon>Dryococelus</taxon>
    </lineage>
</organism>
<keyword evidence="2" id="KW-1185">Reference proteome</keyword>